<keyword evidence="1" id="KW-0812">Transmembrane</keyword>
<evidence type="ECO:0000313" key="2">
    <source>
        <dbReference type="EMBL" id="EGJ71565.1"/>
    </source>
</evidence>
<feature type="transmembrane region" description="Helical" evidence="1">
    <location>
        <begin position="7"/>
        <end position="25"/>
    </location>
</feature>
<dbReference type="HOGENOM" id="CLU_1944368_0_0_10"/>
<keyword evidence="3" id="KW-1185">Reference proteome</keyword>
<sequence length="129" mass="14449">MNSQNVCKIGGAIILSTTLICGFFTNLLFPTSQIFIGIGLIVSIYLLLFKKEKLLYKCNDLKIGIVIFGLSSLFTFFVAPRIMSNVSDIEIVAISSADIFMANILVLLVLFNQEHKEFSNKSWKELFNS</sequence>
<gene>
    <name evidence="2" type="ORF">Bcop_1368</name>
</gene>
<feature type="transmembrane region" description="Helical" evidence="1">
    <location>
        <begin position="31"/>
        <end position="49"/>
    </location>
</feature>
<dbReference type="Proteomes" id="UP000018439">
    <property type="component" value="Chromosome"/>
</dbReference>
<feature type="transmembrane region" description="Helical" evidence="1">
    <location>
        <begin position="91"/>
        <end position="111"/>
    </location>
</feature>
<dbReference type="EMBL" id="CM001167">
    <property type="protein sequence ID" value="EGJ71565.1"/>
    <property type="molecule type" value="Genomic_DNA"/>
</dbReference>
<name>F3ZNY9_9BACE</name>
<proteinExistence type="predicted"/>
<protein>
    <submittedName>
        <fullName evidence="2">Uncharacterized protein</fullName>
    </submittedName>
</protein>
<reference evidence="2 3" key="1">
    <citation type="journal article" date="2011" name="Stand. Genomic Sci.">
        <title>Non-contiguous finished genome sequence of Bacteroides coprosuis type strain (PC139).</title>
        <authorList>
            <person name="Land M."/>
            <person name="Held B."/>
            <person name="Gronow S."/>
            <person name="Abt B."/>
            <person name="Lucas S."/>
            <person name="Del Rio T.G."/>
            <person name="Nolan M."/>
            <person name="Tice H."/>
            <person name="Cheng J.F."/>
            <person name="Pitluck S."/>
            <person name="Liolios K."/>
            <person name="Pagani I."/>
            <person name="Ivanova N."/>
            <person name="Mavromatis K."/>
            <person name="Mikhailova N."/>
            <person name="Pati A."/>
            <person name="Tapia R."/>
            <person name="Han C."/>
            <person name="Goodwin L."/>
            <person name="Chen A."/>
            <person name="Palaniappan K."/>
            <person name="Hauser L."/>
            <person name="Brambilla E.M."/>
            <person name="Rohde M."/>
            <person name="Goker M."/>
            <person name="Detter J.C."/>
            <person name="Woyke T."/>
            <person name="Bristow J."/>
            <person name="Eisen J.A."/>
            <person name="Markowitz V."/>
            <person name="Hugenholtz P."/>
            <person name="Kyrpides N.C."/>
            <person name="Klenk H.P."/>
            <person name="Lapidus A."/>
        </authorList>
    </citation>
    <scope>NUCLEOTIDE SEQUENCE [LARGE SCALE GENOMIC DNA]</scope>
    <source>
        <strain evidence="2 3">DSM 18011</strain>
    </source>
</reference>
<dbReference type="AlphaFoldDB" id="F3ZNY9"/>
<feature type="transmembrane region" description="Helical" evidence="1">
    <location>
        <begin position="61"/>
        <end position="79"/>
    </location>
</feature>
<keyword evidence="1" id="KW-1133">Transmembrane helix</keyword>
<evidence type="ECO:0000256" key="1">
    <source>
        <dbReference type="SAM" id="Phobius"/>
    </source>
</evidence>
<keyword evidence="1" id="KW-0472">Membrane</keyword>
<accession>F3ZNY9</accession>
<evidence type="ECO:0000313" key="3">
    <source>
        <dbReference type="Proteomes" id="UP000018439"/>
    </source>
</evidence>
<organism evidence="2 3">
    <name type="scientific">Bacteroides coprosuis DSM 18011</name>
    <dbReference type="NCBI Taxonomy" id="679937"/>
    <lineage>
        <taxon>Bacteria</taxon>
        <taxon>Pseudomonadati</taxon>
        <taxon>Bacteroidota</taxon>
        <taxon>Bacteroidia</taxon>
        <taxon>Bacteroidales</taxon>
        <taxon>Bacteroidaceae</taxon>
        <taxon>Bacteroides</taxon>
    </lineage>
</organism>